<dbReference type="Proteomes" id="UP000504635">
    <property type="component" value="Unplaced"/>
</dbReference>
<name>A0A6J2XHE9_SITOR</name>
<evidence type="ECO:0000313" key="2">
    <source>
        <dbReference type="Proteomes" id="UP000504635"/>
    </source>
</evidence>
<keyword evidence="2" id="KW-1185">Reference proteome</keyword>
<evidence type="ECO:0000256" key="1">
    <source>
        <dbReference type="SAM" id="Phobius"/>
    </source>
</evidence>
<organism evidence="2 3">
    <name type="scientific">Sitophilus oryzae</name>
    <name type="common">Rice weevil</name>
    <name type="synonym">Curculio oryzae</name>
    <dbReference type="NCBI Taxonomy" id="7048"/>
    <lineage>
        <taxon>Eukaryota</taxon>
        <taxon>Metazoa</taxon>
        <taxon>Ecdysozoa</taxon>
        <taxon>Arthropoda</taxon>
        <taxon>Hexapoda</taxon>
        <taxon>Insecta</taxon>
        <taxon>Pterygota</taxon>
        <taxon>Neoptera</taxon>
        <taxon>Endopterygota</taxon>
        <taxon>Coleoptera</taxon>
        <taxon>Polyphaga</taxon>
        <taxon>Cucujiformia</taxon>
        <taxon>Curculionidae</taxon>
        <taxon>Dryophthorinae</taxon>
        <taxon>Sitophilus</taxon>
    </lineage>
</organism>
<dbReference type="PANTHER" id="PTHR10974:SF9">
    <property type="entry name" value="DUF229 DOMAIN CONTAINING PROTEIN-RELATED"/>
    <property type="match status" value="1"/>
</dbReference>
<evidence type="ECO:0000313" key="3">
    <source>
        <dbReference type="RefSeq" id="XP_030750350.1"/>
    </source>
</evidence>
<dbReference type="PANTHER" id="PTHR10974">
    <property type="entry name" value="FI08016P-RELATED"/>
    <property type="match status" value="1"/>
</dbReference>
<dbReference type="Gene3D" id="3.40.720.10">
    <property type="entry name" value="Alkaline Phosphatase, subunit A"/>
    <property type="match status" value="1"/>
</dbReference>
<dbReference type="OrthoDB" id="413313at2759"/>
<dbReference type="KEGG" id="soy:115878120"/>
<dbReference type="InterPro" id="IPR017850">
    <property type="entry name" value="Alkaline_phosphatase_core_sf"/>
</dbReference>
<reference evidence="3" key="1">
    <citation type="submission" date="2025-08" db="UniProtKB">
        <authorList>
            <consortium name="RefSeq"/>
        </authorList>
    </citation>
    <scope>IDENTIFICATION</scope>
    <source>
        <tissue evidence="3">Gonads</tissue>
    </source>
</reference>
<dbReference type="SUPFAM" id="SSF53649">
    <property type="entry name" value="Alkaline phosphatase-like"/>
    <property type="match status" value="1"/>
</dbReference>
<dbReference type="RefSeq" id="XP_030750350.1">
    <property type="nucleotide sequence ID" value="XM_030894490.1"/>
</dbReference>
<keyword evidence="1" id="KW-0472">Membrane</keyword>
<keyword evidence="1" id="KW-0812">Transmembrane</keyword>
<accession>A0A6J2XHE9</accession>
<dbReference type="InParanoid" id="A0A6J2XHE9"/>
<feature type="transmembrane region" description="Helical" evidence="1">
    <location>
        <begin position="26"/>
        <end position="43"/>
    </location>
</feature>
<proteinExistence type="predicted"/>
<dbReference type="Pfam" id="PF02995">
    <property type="entry name" value="DUF229"/>
    <property type="match status" value="1"/>
</dbReference>
<keyword evidence="1" id="KW-1133">Transmembrane helix</keyword>
<dbReference type="CDD" id="cd16021">
    <property type="entry name" value="ALP_like"/>
    <property type="match status" value="1"/>
</dbReference>
<dbReference type="GO" id="GO:0005615">
    <property type="term" value="C:extracellular space"/>
    <property type="evidence" value="ECO:0007669"/>
    <property type="project" value="TreeGrafter"/>
</dbReference>
<sequence length="652" mass="75254">MATETMNSVYSKANRIFKIIHKFRKTVAVLSLLVIGTFVFLSYTEVGIDGLHSTHLHVDTSLENAKYLINTTKCRIPDIDPLNEDVLPFFKEEKYEMCSNRPLLTYVQKSGHGVKLKVNETVIYLYSSWNISCCYSKILRSNNDDNVFHSKCKTFVKETDITYPYIRVICKNIFHIVYKNVHTVFFPDRNKTNQSRSDSDAYKIFMIGIDSVSRLNLERTMPKTFNHLEKKFISFLGYNKIGDNTFPNLMAILSGRSMDTLGTICNKSESFDNCDIIWKTYKENGFLTAYGEDEPLVSTFNYYKKGFINAPTDFYLRPYMISAYRLPIKLRYSMATCTGSENTAERILAAAKDFATSSKDSPSFSLFWLNSFSHDNVNLPFSMDAKVLEFLTDTDIIESLNDSIIIIFSDHGFRFGDIRLTYTGWMEERLPFLYFKFPHMFKKTYSTFYKNFRFNAKKRLVTPFDFHITLQNILQICNSSFSIKPAVGCPRAQSLFQKIPENRSCQDACIPKHYCTCDGYYYISIKEPVAYFIGRFVVNQINTIILNYPDEADLCAKFRLRKIISIGKSKGTGDFVNEYLIIVETYPYAMFEATVQGNSQRGSLELLGDISRLNIYKSYTSCIIKNGSLKKYCFCDGWLTKIKSGLCYLFNC</sequence>
<dbReference type="AlphaFoldDB" id="A0A6J2XHE9"/>
<protein>
    <submittedName>
        <fullName evidence="3">Uncharacterized protein LOC115878120</fullName>
    </submittedName>
</protein>
<gene>
    <name evidence="3" type="primary">LOC115878120</name>
</gene>
<dbReference type="GeneID" id="115878120"/>
<dbReference type="FunFam" id="3.40.720.10:FF:000017">
    <property type="entry name" value="Predicted protein"/>
    <property type="match status" value="1"/>
</dbReference>
<dbReference type="InterPro" id="IPR004245">
    <property type="entry name" value="DUF229"/>
</dbReference>